<dbReference type="PANTHER" id="PTHR43855:SF1">
    <property type="entry name" value="THIOSULFATE SULFURTRANSFERASE"/>
    <property type="match status" value="1"/>
</dbReference>
<dbReference type="GO" id="GO:0016740">
    <property type="term" value="F:transferase activity"/>
    <property type="evidence" value="ECO:0007669"/>
    <property type="project" value="UniProtKB-KW"/>
</dbReference>
<dbReference type="CDD" id="cd01448">
    <property type="entry name" value="TST_Repeat_1"/>
    <property type="match status" value="1"/>
</dbReference>
<dbReference type="PROSITE" id="PS50206">
    <property type="entry name" value="RHODANESE_3"/>
    <property type="match status" value="2"/>
</dbReference>
<dbReference type="SUPFAM" id="SSF52821">
    <property type="entry name" value="Rhodanese/Cell cycle control phosphatase"/>
    <property type="match status" value="2"/>
</dbReference>
<evidence type="ECO:0000256" key="1">
    <source>
        <dbReference type="ARBA" id="ARBA00022737"/>
    </source>
</evidence>
<feature type="domain" description="Rhodanese" evidence="3">
    <location>
        <begin position="199"/>
        <end position="315"/>
    </location>
</feature>
<dbReference type="Proteomes" id="UP001596978">
    <property type="component" value="Unassembled WGS sequence"/>
</dbReference>
<dbReference type="InterPro" id="IPR001763">
    <property type="entry name" value="Rhodanese-like_dom"/>
</dbReference>
<dbReference type="InterPro" id="IPR001307">
    <property type="entry name" value="Thiosulphate_STrfase_CS"/>
</dbReference>
<keyword evidence="5" id="KW-1185">Reference proteome</keyword>
<dbReference type="InterPro" id="IPR051126">
    <property type="entry name" value="Thiosulfate_sulfurtransferase"/>
</dbReference>
<proteinExistence type="predicted"/>
<dbReference type="EMBL" id="JBHTJH010000017">
    <property type="protein sequence ID" value="MFD0862914.1"/>
    <property type="molecule type" value="Genomic_DNA"/>
</dbReference>
<dbReference type="Gene3D" id="3.40.250.10">
    <property type="entry name" value="Rhodanese-like domain"/>
    <property type="match status" value="2"/>
</dbReference>
<organism evidence="4 5">
    <name type="scientific">Sungkyunkwania multivorans</name>
    <dbReference type="NCBI Taxonomy" id="1173618"/>
    <lineage>
        <taxon>Bacteria</taxon>
        <taxon>Pseudomonadati</taxon>
        <taxon>Bacteroidota</taxon>
        <taxon>Flavobacteriia</taxon>
        <taxon>Flavobacteriales</taxon>
        <taxon>Flavobacteriaceae</taxon>
        <taxon>Sungkyunkwania</taxon>
    </lineage>
</organism>
<dbReference type="RefSeq" id="WP_386408488.1">
    <property type="nucleotide sequence ID" value="NZ_JBHTJH010000017.1"/>
</dbReference>
<dbReference type="InterPro" id="IPR036873">
    <property type="entry name" value="Rhodanese-like_dom_sf"/>
</dbReference>
<evidence type="ECO:0000256" key="2">
    <source>
        <dbReference type="RuleBase" id="RU000507"/>
    </source>
</evidence>
<comment type="caution">
    <text evidence="4">The sequence shown here is derived from an EMBL/GenBank/DDBJ whole genome shotgun (WGS) entry which is preliminary data.</text>
</comment>
<dbReference type="CDD" id="cd01449">
    <property type="entry name" value="TST_Repeat_2"/>
    <property type="match status" value="1"/>
</dbReference>
<sequence>MTWNNSYILIPLLLFSCKNDTIKQEAKDIPAVVLNNRPGNYVNDFHLIEAEELQRILDSDRIKIIDFRKREAYDKGHIEGAIHVYRSDIEDDSYPYKGMMATKETIERLFSKLGIRNDDTLVIYDDKGASDAARLWWVLQNYDFDAVRLLNGGLSTWRYQGGSLSVEVNAAVSSDFKLNDNPSLRYYINKEQLIDQVSANPETVLLDTRNRDEFSGKRRKKGAVRGGRIPNSVLIDWADAIDYHGTKKFKTFNALQKRYGTLGVPKSHPIITYCHSGVRSAHTTFVLTQLLGYENVKNYDGSWTEWSYFENLPFEQDSITTINE</sequence>
<gene>
    <name evidence="4" type="ORF">ACFQ1M_11930</name>
</gene>
<feature type="domain" description="Rhodanese" evidence="3">
    <location>
        <begin position="58"/>
        <end position="166"/>
    </location>
</feature>
<dbReference type="PROSITE" id="PS00683">
    <property type="entry name" value="RHODANESE_2"/>
    <property type="match status" value="1"/>
</dbReference>
<evidence type="ECO:0000313" key="4">
    <source>
        <dbReference type="EMBL" id="MFD0862914.1"/>
    </source>
</evidence>
<evidence type="ECO:0000313" key="5">
    <source>
        <dbReference type="Proteomes" id="UP001596978"/>
    </source>
</evidence>
<name>A0ABW3CZY5_9FLAO</name>
<evidence type="ECO:0000259" key="3">
    <source>
        <dbReference type="PROSITE" id="PS50206"/>
    </source>
</evidence>
<dbReference type="PANTHER" id="PTHR43855">
    <property type="entry name" value="THIOSULFATE SULFURTRANSFERASE"/>
    <property type="match status" value="1"/>
</dbReference>
<protein>
    <recommendedName>
        <fullName evidence="2">Sulfurtransferase</fullName>
    </recommendedName>
</protein>
<reference evidence="5" key="1">
    <citation type="journal article" date="2019" name="Int. J. Syst. Evol. Microbiol.">
        <title>The Global Catalogue of Microorganisms (GCM) 10K type strain sequencing project: providing services to taxonomists for standard genome sequencing and annotation.</title>
        <authorList>
            <consortium name="The Broad Institute Genomics Platform"/>
            <consortium name="The Broad Institute Genome Sequencing Center for Infectious Disease"/>
            <person name="Wu L."/>
            <person name="Ma J."/>
        </authorList>
    </citation>
    <scope>NUCLEOTIDE SEQUENCE [LARGE SCALE GENOMIC DNA]</scope>
    <source>
        <strain evidence="5">CCUG 62952</strain>
    </source>
</reference>
<keyword evidence="1" id="KW-0677">Repeat</keyword>
<keyword evidence="2 4" id="KW-0808">Transferase</keyword>
<dbReference type="Pfam" id="PF00581">
    <property type="entry name" value="Rhodanese"/>
    <property type="match status" value="2"/>
</dbReference>
<dbReference type="SMART" id="SM00450">
    <property type="entry name" value="RHOD"/>
    <property type="match status" value="2"/>
</dbReference>
<accession>A0ABW3CZY5</accession>